<dbReference type="AlphaFoldDB" id="A0A378YVS9"/>
<evidence type="ECO:0000313" key="3">
    <source>
        <dbReference type="Proteomes" id="UP000254573"/>
    </source>
</evidence>
<protein>
    <submittedName>
        <fullName evidence="2">Uncharacterized protein</fullName>
    </submittedName>
</protein>
<dbReference type="Proteomes" id="UP000254573">
    <property type="component" value="Unassembled WGS sequence"/>
</dbReference>
<name>A0A378YVS9_9BURK</name>
<evidence type="ECO:0000313" key="2">
    <source>
        <dbReference type="EMBL" id="SUA80647.1"/>
    </source>
</evidence>
<sequence>MVKIRTSTHGDNQASGRTSDDVRANAAAEPPPTRFAGRPVKVIDEVAAVPRAAPRSVDTTAARTPARFSGTASSRSAYAPQDLRRRMGYLQCQMIQSCLKHSGRLMATNLALTEPRFVELLSEARASEALTVRHFHRITRRQVAGLPNGALSALVQVGSHVTNGPDSGIMPDAMLNDIAQDRVQFEHLILRAIFSAGIDSLDERLCHEKDGARQQALDETRNARRQIRQGHISANGPSPEFSIGSFGVRLRDIWHHRFIRLRPLIEAVLAHPQAFEGRDALPIALSASLLNDPSRAVLHGRALRVLSGDAPA</sequence>
<dbReference type="RefSeq" id="WP_147291609.1">
    <property type="nucleotide sequence ID" value="NZ_CP009553.3"/>
</dbReference>
<feature type="compositionally biased region" description="Polar residues" evidence="1">
    <location>
        <begin position="1"/>
        <end position="17"/>
    </location>
</feature>
<evidence type="ECO:0000256" key="1">
    <source>
        <dbReference type="SAM" id="MobiDB-lite"/>
    </source>
</evidence>
<accession>A0A378YVS9</accession>
<feature type="region of interest" description="Disordered" evidence="1">
    <location>
        <begin position="53"/>
        <end position="79"/>
    </location>
</feature>
<feature type="region of interest" description="Disordered" evidence="1">
    <location>
        <begin position="1"/>
        <end position="36"/>
    </location>
</feature>
<organism evidence="2 3">
    <name type="scientific">Pandoraea pnomenusa</name>
    <dbReference type="NCBI Taxonomy" id="93220"/>
    <lineage>
        <taxon>Bacteria</taxon>
        <taxon>Pseudomonadati</taxon>
        <taxon>Pseudomonadota</taxon>
        <taxon>Betaproteobacteria</taxon>
        <taxon>Burkholderiales</taxon>
        <taxon>Burkholderiaceae</taxon>
        <taxon>Pandoraea</taxon>
    </lineage>
</organism>
<proteinExistence type="predicted"/>
<dbReference type="EMBL" id="UGSG01000001">
    <property type="protein sequence ID" value="SUA80647.1"/>
    <property type="molecule type" value="Genomic_DNA"/>
</dbReference>
<reference evidence="2 3" key="1">
    <citation type="submission" date="2018-06" db="EMBL/GenBank/DDBJ databases">
        <authorList>
            <consortium name="Pathogen Informatics"/>
            <person name="Doyle S."/>
        </authorList>
    </citation>
    <scope>NUCLEOTIDE SEQUENCE [LARGE SCALE GENOMIC DNA]</scope>
    <source>
        <strain evidence="2 3">NCTC13160</strain>
    </source>
</reference>
<gene>
    <name evidence="2" type="ORF">NCTC13160_03854</name>
</gene>